<keyword evidence="2" id="KW-1003">Cell membrane</keyword>
<evidence type="ECO:0000256" key="7">
    <source>
        <dbReference type="SAM" id="MobiDB-lite"/>
    </source>
</evidence>
<evidence type="ECO:0000256" key="2">
    <source>
        <dbReference type="ARBA" id="ARBA00022475"/>
    </source>
</evidence>
<dbReference type="EMBL" id="RBXX01000002">
    <property type="protein sequence ID" value="RKT89064.1"/>
    <property type="molecule type" value="Genomic_DNA"/>
</dbReference>
<protein>
    <submittedName>
        <fullName evidence="11">Undecaprenyl-diphosphatase</fullName>
    </submittedName>
</protein>
<dbReference type="GO" id="GO:0016787">
    <property type="term" value="F:hydrolase activity"/>
    <property type="evidence" value="ECO:0007669"/>
    <property type="project" value="UniProtKB-KW"/>
</dbReference>
<name>A0A1I5LYS1_9PSEU</name>
<dbReference type="SUPFAM" id="SSF48317">
    <property type="entry name" value="Acid phosphatase/Vanadium-dependent haloperoxidase"/>
    <property type="match status" value="1"/>
</dbReference>
<dbReference type="GO" id="GO:0005886">
    <property type="term" value="C:plasma membrane"/>
    <property type="evidence" value="ECO:0007669"/>
    <property type="project" value="UniProtKB-SubCell"/>
</dbReference>
<evidence type="ECO:0000259" key="9">
    <source>
        <dbReference type="SMART" id="SM00014"/>
    </source>
</evidence>
<gene>
    <name evidence="10" type="ORF">ATL45_7510</name>
    <name evidence="11" type="ORF">SAMN05421805_13431</name>
</gene>
<accession>A0A1I5LYS1</accession>
<feature type="transmembrane region" description="Helical" evidence="8">
    <location>
        <begin position="33"/>
        <end position="53"/>
    </location>
</feature>
<feature type="transmembrane region" description="Helical" evidence="8">
    <location>
        <begin position="162"/>
        <end position="180"/>
    </location>
</feature>
<dbReference type="STRING" id="455193.SAMN05421805_13431"/>
<sequence length="253" mass="27188">MIPAARASGSGSVLYDGIIGFADAVPGPVQSLFAVYTKLGLLVLGFLCLLAWWRARAGGEPRAVAVSLLGPAATVVAYALSELVKVLVAQDRPCRDLIAGSTVLTCPEVGDWSFPSNHATIAGAAAMALILAWRRLMPWVVALAVLMAFSRVFVGVHYPHDVLVGLLLGAVVVWLVVRLLSTQAERLVTHLQRHRVLGRLLVAAPGARSPEVPTSPLSREPDDAPRRPASPAEEPTVRMQQYRRPEPPQHRGR</sequence>
<dbReference type="Proteomes" id="UP000199398">
    <property type="component" value="Unassembled WGS sequence"/>
</dbReference>
<dbReference type="Proteomes" id="UP000270697">
    <property type="component" value="Unassembled WGS sequence"/>
</dbReference>
<comment type="subcellular location">
    <subcellularLocation>
        <location evidence="1">Cell membrane</location>
        <topology evidence="1">Multi-pass membrane protein</topology>
    </subcellularLocation>
</comment>
<keyword evidence="3 8" id="KW-0812">Transmembrane</keyword>
<feature type="transmembrane region" description="Helical" evidence="8">
    <location>
        <begin position="136"/>
        <end position="156"/>
    </location>
</feature>
<feature type="compositionally biased region" description="Basic and acidic residues" evidence="7">
    <location>
        <begin position="243"/>
        <end position="253"/>
    </location>
</feature>
<keyword evidence="13" id="KW-1185">Reference proteome</keyword>
<evidence type="ECO:0000256" key="8">
    <source>
        <dbReference type="SAM" id="Phobius"/>
    </source>
</evidence>
<evidence type="ECO:0000256" key="1">
    <source>
        <dbReference type="ARBA" id="ARBA00004651"/>
    </source>
</evidence>
<keyword evidence="5 8" id="KW-1133">Transmembrane helix</keyword>
<dbReference type="InterPro" id="IPR036938">
    <property type="entry name" value="PAP2/HPO_sf"/>
</dbReference>
<dbReference type="EMBL" id="FOUP01000034">
    <property type="protein sequence ID" value="SFP02323.1"/>
    <property type="molecule type" value="Genomic_DNA"/>
</dbReference>
<evidence type="ECO:0000256" key="5">
    <source>
        <dbReference type="ARBA" id="ARBA00022989"/>
    </source>
</evidence>
<evidence type="ECO:0000313" key="10">
    <source>
        <dbReference type="EMBL" id="RKT89064.1"/>
    </source>
</evidence>
<dbReference type="SMART" id="SM00014">
    <property type="entry name" value="acidPPc"/>
    <property type="match status" value="1"/>
</dbReference>
<evidence type="ECO:0000313" key="12">
    <source>
        <dbReference type="Proteomes" id="UP000199398"/>
    </source>
</evidence>
<dbReference type="AlphaFoldDB" id="A0A1I5LYS1"/>
<dbReference type="Gene3D" id="1.20.144.10">
    <property type="entry name" value="Phosphatidic acid phosphatase type 2/haloperoxidase"/>
    <property type="match status" value="1"/>
</dbReference>
<evidence type="ECO:0000256" key="6">
    <source>
        <dbReference type="ARBA" id="ARBA00023136"/>
    </source>
</evidence>
<organism evidence="11 12">
    <name type="scientific">Saccharopolyspora antimicrobica</name>
    <dbReference type="NCBI Taxonomy" id="455193"/>
    <lineage>
        <taxon>Bacteria</taxon>
        <taxon>Bacillati</taxon>
        <taxon>Actinomycetota</taxon>
        <taxon>Actinomycetes</taxon>
        <taxon>Pseudonocardiales</taxon>
        <taxon>Pseudonocardiaceae</taxon>
        <taxon>Saccharopolyspora</taxon>
    </lineage>
</organism>
<keyword evidence="4" id="KW-0378">Hydrolase</keyword>
<reference evidence="11 12" key="1">
    <citation type="submission" date="2016-10" db="EMBL/GenBank/DDBJ databases">
        <authorList>
            <person name="de Groot N.N."/>
        </authorList>
    </citation>
    <scope>NUCLEOTIDE SEQUENCE [LARGE SCALE GENOMIC DNA]</scope>
    <source>
        <strain evidence="11 12">CPCC 201259</strain>
    </source>
</reference>
<dbReference type="PANTHER" id="PTHR14969:SF62">
    <property type="entry name" value="DECAPRENYLPHOSPHORYL-5-PHOSPHORIBOSE PHOSPHATASE RV3807C-RELATED"/>
    <property type="match status" value="1"/>
</dbReference>
<reference evidence="10 13" key="2">
    <citation type="submission" date="2018-10" db="EMBL/GenBank/DDBJ databases">
        <title>Sequencing the genomes of 1000 actinobacteria strains.</title>
        <authorList>
            <person name="Klenk H.-P."/>
        </authorList>
    </citation>
    <scope>NUCLEOTIDE SEQUENCE [LARGE SCALE GENOMIC DNA]</scope>
    <source>
        <strain evidence="10 13">DSM 45119</strain>
    </source>
</reference>
<feature type="domain" description="Phosphatidic acid phosphatase type 2/haloperoxidase" evidence="9">
    <location>
        <begin position="64"/>
        <end position="177"/>
    </location>
</feature>
<dbReference type="PANTHER" id="PTHR14969">
    <property type="entry name" value="SPHINGOSINE-1-PHOSPHATE PHOSPHOHYDROLASE"/>
    <property type="match status" value="1"/>
</dbReference>
<keyword evidence="6 8" id="KW-0472">Membrane</keyword>
<feature type="region of interest" description="Disordered" evidence="7">
    <location>
        <begin position="207"/>
        <end position="253"/>
    </location>
</feature>
<dbReference type="Pfam" id="PF01569">
    <property type="entry name" value="PAP2"/>
    <property type="match status" value="1"/>
</dbReference>
<evidence type="ECO:0000313" key="11">
    <source>
        <dbReference type="EMBL" id="SFP02323.1"/>
    </source>
</evidence>
<evidence type="ECO:0000256" key="3">
    <source>
        <dbReference type="ARBA" id="ARBA00022692"/>
    </source>
</evidence>
<proteinExistence type="predicted"/>
<dbReference type="InterPro" id="IPR000326">
    <property type="entry name" value="PAP2/HPO"/>
</dbReference>
<evidence type="ECO:0000256" key="4">
    <source>
        <dbReference type="ARBA" id="ARBA00022801"/>
    </source>
</evidence>
<evidence type="ECO:0000313" key="13">
    <source>
        <dbReference type="Proteomes" id="UP000270697"/>
    </source>
</evidence>